<feature type="transmembrane region" description="Helical" evidence="1">
    <location>
        <begin position="203"/>
        <end position="220"/>
    </location>
</feature>
<feature type="transmembrane region" description="Helical" evidence="1">
    <location>
        <begin position="337"/>
        <end position="358"/>
    </location>
</feature>
<feature type="transmembrane region" description="Helical" evidence="1">
    <location>
        <begin position="364"/>
        <end position="385"/>
    </location>
</feature>
<evidence type="ECO:0000313" key="3">
    <source>
        <dbReference type="Proteomes" id="UP000256514"/>
    </source>
</evidence>
<dbReference type="EMBL" id="NXLT01000002">
    <property type="protein sequence ID" value="RDU67873.1"/>
    <property type="molecule type" value="Genomic_DNA"/>
</dbReference>
<keyword evidence="1" id="KW-0812">Transmembrane</keyword>
<keyword evidence="1" id="KW-1133">Transmembrane helix</keyword>
<reference evidence="2 3" key="1">
    <citation type="submission" date="2018-04" db="EMBL/GenBank/DDBJ databases">
        <title>Novel Campyloabacter and Helicobacter Species and Strains.</title>
        <authorList>
            <person name="Mannion A.J."/>
            <person name="Shen Z."/>
            <person name="Fox J.G."/>
        </authorList>
    </citation>
    <scope>NUCLEOTIDE SEQUENCE [LARGE SCALE GENOMIC DNA]</scope>
    <source>
        <strain evidence="2 3">MIT 12-6600</strain>
    </source>
</reference>
<organism evidence="2 3">
    <name type="scientific">Helicobacter equorum</name>
    <dbReference type="NCBI Taxonomy" id="361872"/>
    <lineage>
        <taxon>Bacteria</taxon>
        <taxon>Pseudomonadati</taxon>
        <taxon>Campylobacterota</taxon>
        <taxon>Epsilonproteobacteria</taxon>
        <taxon>Campylobacterales</taxon>
        <taxon>Helicobacteraceae</taxon>
        <taxon>Helicobacter</taxon>
    </lineage>
</organism>
<gene>
    <name evidence="2" type="ORF">CQA54_02810</name>
</gene>
<dbReference type="AlphaFoldDB" id="A0A3D8IRZ6"/>
<feature type="transmembrane region" description="Helical" evidence="1">
    <location>
        <begin position="180"/>
        <end position="197"/>
    </location>
</feature>
<evidence type="ECO:0008006" key="4">
    <source>
        <dbReference type="Google" id="ProtNLM"/>
    </source>
</evidence>
<keyword evidence="1" id="KW-0472">Membrane</keyword>
<dbReference type="Pfam" id="PF19528">
    <property type="entry name" value="DUF6056"/>
    <property type="match status" value="1"/>
</dbReference>
<evidence type="ECO:0000256" key="1">
    <source>
        <dbReference type="SAM" id="Phobius"/>
    </source>
</evidence>
<feature type="transmembrane region" description="Helical" evidence="1">
    <location>
        <begin position="284"/>
        <end position="304"/>
    </location>
</feature>
<dbReference type="InterPro" id="IPR045691">
    <property type="entry name" value="DUF6056"/>
</dbReference>
<feature type="transmembrane region" description="Helical" evidence="1">
    <location>
        <begin position="94"/>
        <end position="115"/>
    </location>
</feature>
<proteinExistence type="predicted"/>
<feature type="transmembrane region" description="Helical" evidence="1">
    <location>
        <begin position="426"/>
        <end position="446"/>
    </location>
</feature>
<feature type="transmembrane region" description="Helical" evidence="1">
    <location>
        <begin position="30"/>
        <end position="49"/>
    </location>
</feature>
<feature type="transmembrane region" description="Helical" evidence="1">
    <location>
        <begin position="155"/>
        <end position="173"/>
    </location>
</feature>
<name>A0A3D8IRZ6_9HELI</name>
<evidence type="ECO:0000313" key="2">
    <source>
        <dbReference type="EMBL" id="RDU67873.1"/>
    </source>
</evidence>
<dbReference type="RefSeq" id="WP_115570688.1">
    <property type="nucleotide sequence ID" value="NZ_NXLT01000002.1"/>
</dbReference>
<comment type="caution">
    <text evidence="2">The sequence shown here is derived from an EMBL/GenBank/DDBJ whole genome shotgun (WGS) entry which is preliminary data.</text>
</comment>
<feature type="transmembrane region" description="Helical" evidence="1">
    <location>
        <begin position="122"/>
        <end position="149"/>
    </location>
</feature>
<feature type="transmembrane region" description="Helical" evidence="1">
    <location>
        <begin position="310"/>
        <end position="330"/>
    </location>
</feature>
<sequence>MFTPPPNSPICDIGARSGPSRIDSLGFSQASLLLFFGLYIFFFTLNAMFPVQSDDLGAPLGNLDSMIGSYMHWNGRIGELLKVWFGSCLAHTPYFPFINALFGAAFLYLFFALIFGRFPSIVLADLATIALILFVLMAFRAFGAIFFWAAGSLNYLWAYCFILIYLIPYRIFWQNPTTQVGFSISKILGMFMLGIIAGWSSELGIVLIICQIILLGYGFWRRVSLPLWYYAGILGFVVGWLILYMSPGHKARAVGFFQKSGAYVSISDFLAMSLRDKFFRWQRVFGSISLYRIQVFTLMALWWIYVTHVYQALAVRIVIIMLGFCFIILVGSVYHKIVGFLLTPFACLFSLYFVYTLYHANKRIMARYAFVIACIFAMYFMSIAVTLQVGLPPRAMLHYGLFDSSLLIFVFRIMGEMYSHKIRVLWQKIMIVVCICFGIFVLMACADMRLKWERMLASIVTQKAMGATDIIVDKQTFVSYYKGYTDWSNPGSDPTQWPNTTYARVFGVQSFIAK</sequence>
<dbReference type="OrthoDB" id="198438at2"/>
<keyword evidence="3" id="KW-1185">Reference proteome</keyword>
<feature type="transmembrane region" description="Helical" evidence="1">
    <location>
        <begin position="227"/>
        <end position="247"/>
    </location>
</feature>
<protein>
    <recommendedName>
        <fullName evidence="4">Glycosyltransferase RgtA/B/C/D-like domain-containing protein</fullName>
    </recommendedName>
</protein>
<dbReference type="Proteomes" id="UP000256514">
    <property type="component" value="Unassembled WGS sequence"/>
</dbReference>
<accession>A0A3D8IRZ6</accession>